<dbReference type="InterPro" id="IPR011004">
    <property type="entry name" value="Trimer_LpxA-like_sf"/>
</dbReference>
<protein>
    <submittedName>
        <fullName evidence="3">Galactoside O-acetyltransferase</fullName>
        <ecNumber evidence="3">2.3.1.18</ecNumber>
    </submittedName>
</protein>
<dbReference type="RefSeq" id="WP_048116515.1">
    <property type="nucleotide sequence ID" value="NZ_CP009519.1"/>
</dbReference>
<dbReference type="InterPro" id="IPR001451">
    <property type="entry name" value="Hexapep"/>
</dbReference>
<dbReference type="InterPro" id="IPR018357">
    <property type="entry name" value="Hexapep_transf_CS"/>
</dbReference>
<dbReference type="GO" id="GO:0008870">
    <property type="term" value="F:galactoside O-acetyltransferase activity"/>
    <property type="evidence" value="ECO:0007669"/>
    <property type="project" value="UniProtKB-EC"/>
</dbReference>
<evidence type="ECO:0000313" key="4">
    <source>
        <dbReference type="Proteomes" id="UP000033096"/>
    </source>
</evidence>
<keyword evidence="2 3" id="KW-0808">Transferase</keyword>
<dbReference type="InterPro" id="IPR051159">
    <property type="entry name" value="Hexapeptide_acetyltransf"/>
</dbReference>
<dbReference type="SUPFAM" id="SSF51161">
    <property type="entry name" value="Trimeric LpxA-like enzymes"/>
    <property type="match status" value="1"/>
</dbReference>
<dbReference type="EMBL" id="CP009519">
    <property type="protein sequence ID" value="AKB42295.1"/>
    <property type="molecule type" value="Genomic_DNA"/>
</dbReference>
<dbReference type="Proteomes" id="UP000033096">
    <property type="component" value="Plasmid unnamed"/>
</dbReference>
<sequence>MEEPEEINVRELMEYHGYSGSSGVIKFYFLYAVNWILQTMAKVCPHFGISVKLQRMRGVKIGKHVFLGSGVHLDDLYPELITIEDYVGIGMGTMVFAHSNPTCSQYLKTNYYPREVKPVTVKRGAWIAPGSIILAGITIGENSVVGAGSVVMKNVEPNTVVIGCPARVLKKLE</sequence>
<keyword evidence="4" id="KW-1185">Reference proteome</keyword>
<dbReference type="PANTHER" id="PTHR23416:SF23">
    <property type="entry name" value="ACETYLTRANSFERASE C18B11.09C-RELATED"/>
    <property type="match status" value="1"/>
</dbReference>
<dbReference type="EC" id="2.3.1.18" evidence="3"/>
<dbReference type="PATRIC" id="fig|1434123.4.peg.4333"/>
<accession>A0A0E3PZT6</accession>
<name>A0A0E3PZT6_9EURY</name>
<dbReference type="CDD" id="cd04647">
    <property type="entry name" value="LbH_MAT_like"/>
    <property type="match status" value="1"/>
</dbReference>
<dbReference type="GeneID" id="24808369"/>
<dbReference type="KEGG" id="mvc:MSVAZ_0026"/>
<keyword evidence="3" id="KW-0614">Plasmid</keyword>
<dbReference type="Pfam" id="PF00132">
    <property type="entry name" value="Hexapep"/>
    <property type="match status" value="1"/>
</dbReference>
<keyword evidence="3" id="KW-0012">Acyltransferase</keyword>
<dbReference type="Gene3D" id="2.160.10.10">
    <property type="entry name" value="Hexapeptide repeat proteins"/>
    <property type="match status" value="1"/>
</dbReference>
<geneLocation type="plasmid" evidence="3 4">
    <name>unnamed</name>
</geneLocation>
<dbReference type="PANTHER" id="PTHR23416">
    <property type="entry name" value="SIALIC ACID SYNTHASE-RELATED"/>
    <property type="match status" value="1"/>
</dbReference>
<dbReference type="HOGENOM" id="CLU_051638_12_0_2"/>
<proteinExistence type="inferred from homology"/>
<comment type="similarity">
    <text evidence="1">Belongs to the transferase hexapeptide repeat family.</text>
</comment>
<evidence type="ECO:0000313" key="3">
    <source>
        <dbReference type="EMBL" id="AKB42295.1"/>
    </source>
</evidence>
<reference evidence="3 4" key="1">
    <citation type="submission" date="2014-07" db="EMBL/GenBank/DDBJ databases">
        <title>Methanogenic archaea and the global carbon cycle.</title>
        <authorList>
            <person name="Henriksen J.R."/>
            <person name="Luke J."/>
            <person name="Reinhart S."/>
            <person name="Benedict M.N."/>
            <person name="Youngblut N.D."/>
            <person name="Metcalf M.E."/>
            <person name="Whitaker R.J."/>
            <person name="Metcalf W.W."/>
        </authorList>
    </citation>
    <scope>NUCLEOTIDE SEQUENCE [LARGE SCALE GENOMIC DNA]</scope>
    <source>
        <strain evidence="3 4">Z-761</strain>
        <plasmid evidence="3 4">unnamed</plasmid>
    </source>
</reference>
<evidence type="ECO:0000256" key="1">
    <source>
        <dbReference type="ARBA" id="ARBA00007274"/>
    </source>
</evidence>
<gene>
    <name evidence="3" type="ORF">MSVAZ_0026</name>
</gene>
<evidence type="ECO:0000256" key="2">
    <source>
        <dbReference type="ARBA" id="ARBA00022679"/>
    </source>
</evidence>
<dbReference type="PROSITE" id="PS00101">
    <property type="entry name" value="HEXAPEP_TRANSFERASES"/>
    <property type="match status" value="1"/>
</dbReference>
<dbReference type="AlphaFoldDB" id="A0A0E3PZT6"/>
<organism evidence="3 4">
    <name type="scientific">Methanosarcina vacuolata Z-761</name>
    <dbReference type="NCBI Taxonomy" id="1434123"/>
    <lineage>
        <taxon>Archaea</taxon>
        <taxon>Methanobacteriati</taxon>
        <taxon>Methanobacteriota</taxon>
        <taxon>Stenosarchaea group</taxon>
        <taxon>Methanomicrobia</taxon>
        <taxon>Methanosarcinales</taxon>
        <taxon>Methanosarcinaceae</taxon>
        <taxon>Methanosarcina</taxon>
    </lineage>
</organism>